<dbReference type="GO" id="GO:0006412">
    <property type="term" value="P:translation"/>
    <property type="evidence" value="ECO:0007669"/>
    <property type="project" value="InterPro"/>
</dbReference>
<dbReference type="EMBL" id="HM230021">
    <property type="protein sequence ID" value="ADK26019.1"/>
    <property type="molecule type" value="Genomic_DNA"/>
</dbReference>
<protein>
    <recommendedName>
        <fullName evidence="11">Ribosomal protein</fullName>
    </recommendedName>
</protein>
<proteinExistence type="inferred from homology"/>
<evidence type="ECO:0000256" key="6">
    <source>
        <dbReference type="ARBA" id="ARBA00022845"/>
    </source>
</evidence>
<evidence type="ECO:0000256" key="1">
    <source>
        <dbReference type="ARBA" id="ARBA00010531"/>
    </source>
</evidence>
<evidence type="ECO:0000256" key="4">
    <source>
        <dbReference type="ARBA" id="ARBA00022555"/>
    </source>
</evidence>
<sequence length="225" mass="24506">MVNNNQLLELVKKAREGATKRNFTQSAELTLVLKDIDVKKGFNLNEVVALPHKPSKVPRVCVIASGDMGSRARKAGIDTVMEPTELDRLGTNKREARKVVRAHDFFLADTAQMASIGRSLGQFLGPKGKMPTPLPYGAPVENIAGRFKNSVRVKAKNQLNVSAKIGDEKMEDNQLAENASAIIAAVEKKLPQGDKNIRNAMVKFTMGKAAKLTALKGKEKEKSGE</sequence>
<dbReference type="OMA" id="GPRNKMP"/>
<feature type="non-terminal residue" evidence="12">
    <location>
        <position position="225"/>
    </location>
</feature>
<reference evidence="12" key="1">
    <citation type="journal article" date="2010" name="Trends Microbiol.">
        <title>Distinct gene set in two different lineages of ammonia-oxidizing archaea supports the phylum Thaumarchaeota.</title>
        <authorList>
            <person name="Spang A."/>
            <person name="Hatzenpichler R."/>
            <person name="Brochier-Armanet C."/>
            <person name="Rattei T."/>
            <person name="Tischler P."/>
            <person name="Spieck E."/>
            <person name="Streit W."/>
            <person name="Stahl D.A."/>
            <person name="Wagner M."/>
            <person name="Schleper C."/>
        </authorList>
    </citation>
    <scope>NUCLEOTIDE SEQUENCE</scope>
    <source>
        <strain evidence="12">Enrichment culture Ga9.2</strain>
    </source>
</reference>
<dbReference type="GO" id="GO:0015934">
    <property type="term" value="C:large ribosomal subunit"/>
    <property type="evidence" value="ECO:0007669"/>
    <property type="project" value="InterPro"/>
</dbReference>
<dbReference type="InterPro" id="IPR023669">
    <property type="entry name" value="Ribosomal_uL1_arc"/>
</dbReference>
<dbReference type="PIRSF" id="PIRSF002155">
    <property type="entry name" value="Ribosomal_L1"/>
    <property type="match status" value="1"/>
</dbReference>
<dbReference type="NCBIfam" id="NF003244">
    <property type="entry name" value="PRK04203.1"/>
    <property type="match status" value="1"/>
</dbReference>
<dbReference type="Pfam" id="PF00687">
    <property type="entry name" value="Ribosomal_L1"/>
    <property type="match status" value="1"/>
</dbReference>
<dbReference type="PANTHER" id="PTHR36427:SF3">
    <property type="entry name" value="LARGE RIBOSOMAL SUBUNIT PROTEIN UL1M"/>
    <property type="match status" value="1"/>
</dbReference>
<keyword evidence="8 11" id="KW-0689">Ribosomal protein</keyword>
<dbReference type="InterPro" id="IPR023673">
    <property type="entry name" value="Ribosomal_uL1_CS"/>
</dbReference>
<dbReference type="InterPro" id="IPR002143">
    <property type="entry name" value="Ribosomal_uL1"/>
</dbReference>
<dbReference type="InterPro" id="IPR016095">
    <property type="entry name" value="Ribosomal_uL1_3-a/b-sand"/>
</dbReference>
<dbReference type="GO" id="GO:0000049">
    <property type="term" value="F:tRNA binding"/>
    <property type="evidence" value="ECO:0007669"/>
    <property type="project" value="UniProtKB-KW"/>
</dbReference>
<keyword evidence="5" id="KW-0699">rRNA-binding</keyword>
<dbReference type="PANTHER" id="PTHR36427">
    <property type="entry name" value="54S RIBOSOMAL PROTEIN L1, MITOCHONDRIAL"/>
    <property type="match status" value="1"/>
</dbReference>
<name>E0A1G3_9ARCH</name>
<dbReference type="Gene3D" id="3.30.190.20">
    <property type="match status" value="1"/>
</dbReference>
<dbReference type="InterPro" id="IPR028364">
    <property type="entry name" value="Ribosomal_uL1/biogenesis"/>
</dbReference>
<dbReference type="GO" id="GO:0006417">
    <property type="term" value="P:regulation of translation"/>
    <property type="evidence" value="ECO:0007669"/>
    <property type="project" value="UniProtKB-KW"/>
</dbReference>
<dbReference type="CDD" id="cd00403">
    <property type="entry name" value="Ribosomal_L1"/>
    <property type="match status" value="1"/>
</dbReference>
<evidence type="ECO:0000256" key="10">
    <source>
        <dbReference type="ARBA" id="ARBA00045545"/>
    </source>
</evidence>
<dbReference type="GO" id="GO:0003735">
    <property type="term" value="F:structural constituent of ribosome"/>
    <property type="evidence" value="ECO:0007669"/>
    <property type="project" value="InterPro"/>
</dbReference>
<accession>E0A1G3</accession>
<keyword evidence="3" id="KW-0678">Repressor</keyword>
<dbReference type="GO" id="GO:0019843">
    <property type="term" value="F:rRNA binding"/>
    <property type="evidence" value="ECO:0007669"/>
    <property type="project" value="UniProtKB-KW"/>
</dbReference>
<evidence type="ECO:0000313" key="12">
    <source>
        <dbReference type="EMBL" id="ADK26019.1"/>
    </source>
</evidence>
<evidence type="ECO:0000256" key="7">
    <source>
        <dbReference type="ARBA" id="ARBA00022884"/>
    </source>
</evidence>
<comment type="subunit">
    <text evidence="2">Part of the 50S ribosomal subunit.</text>
</comment>
<dbReference type="HAMAP" id="MF_01318_A">
    <property type="entry name" value="Ribosomal_uL1_A"/>
    <property type="match status" value="1"/>
</dbReference>
<evidence type="ECO:0000256" key="11">
    <source>
        <dbReference type="RuleBase" id="RU000659"/>
    </source>
</evidence>
<dbReference type="PROSITE" id="PS01199">
    <property type="entry name" value="RIBOSOMAL_L1"/>
    <property type="match status" value="1"/>
</dbReference>
<evidence type="ECO:0000256" key="5">
    <source>
        <dbReference type="ARBA" id="ARBA00022730"/>
    </source>
</evidence>
<keyword evidence="4" id="KW-0820">tRNA-binding</keyword>
<dbReference type="FunFam" id="3.40.50.790:FF:000005">
    <property type="entry name" value="50S ribosomal protein L1"/>
    <property type="match status" value="1"/>
</dbReference>
<evidence type="ECO:0000256" key="8">
    <source>
        <dbReference type="ARBA" id="ARBA00022980"/>
    </source>
</evidence>
<keyword evidence="7" id="KW-0694">RNA-binding</keyword>
<dbReference type="SUPFAM" id="SSF56808">
    <property type="entry name" value="Ribosomal protein L1"/>
    <property type="match status" value="1"/>
</dbReference>
<keyword evidence="9 11" id="KW-0687">Ribonucleoprotein</keyword>
<evidence type="ECO:0000256" key="3">
    <source>
        <dbReference type="ARBA" id="ARBA00022491"/>
    </source>
</evidence>
<dbReference type="AlphaFoldDB" id="E0A1G3"/>
<comment type="function">
    <text evidence="10">Probably involved in E site tRNA release. Binds directly to 23S rRNA.</text>
</comment>
<comment type="similarity">
    <text evidence="1 11">Belongs to the universal ribosomal protein uL1 family.</text>
</comment>
<organism evidence="12">
    <name type="scientific">Candidatus Nitrososphaera gargensis</name>
    <dbReference type="NCBI Taxonomy" id="497727"/>
    <lineage>
        <taxon>Archaea</taxon>
        <taxon>Nitrososphaerota</taxon>
        <taxon>Nitrososphaeria</taxon>
        <taxon>Nitrososphaerales</taxon>
        <taxon>Nitrososphaeraceae</taxon>
        <taxon>Nitrososphaera</taxon>
    </lineage>
</organism>
<dbReference type="Gene3D" id="3.40.50.790">
    <property type="match status" value="1"/>
</dbReference>
<evidence type="ECO:0000256" key="9">
    <source>
        <dbReference type="ARBA" id="ARBA00023274"/>
    </source>
</evidence>
<evidence type="ECO:0000256" key="2">
    <source>
        <dbReference type="ARBA" id="ARBA00011838"/>
    </source>
</evidence>
<keyword evidence="6" id="KW-0810">Translation regulation</keyword>
<dbReference type="InterPro" id="IPR023674">
    <property type="entry name" value="Ribosomal_uL1-like"/>
</dbReference>